<dbReference type="AlphaFoldDB" id="A0A563DPQ1"/>
<gene>
    <name evidence="2" type="ORF">FGL98_24980</name>
</gene>
<name>A0A563DPQ1_9MICO</name>
<feature type="domain" description="Transposase DDE" evidence="1">
    <location>
        <begin position="8"/>
        <end position="464"/>
    </location>
</feature>
<evidence type="ECO:0000259" key="1">
    <source>
        <dbReference type="Pfam" id="PF13701"/>
    </source>
</evidence>
<dbReference type="RefSeq" id="WP_146321572.1">
    <property type="nucleotide sequence ID" value="NZ_VCQV01000115.1"/>
</dbReference>
<keyword evidence="3" id="KW-1185">Reference proteome</keyword>
<dbReference type="EMBL" id="VCQV01000115">
    <property type="protein sequence ID" value="TWP31931.1"/>
    <property type="molecule type" value="Genomic_DNA"/>
</dbReference>
<reference evidence="2 3" key="1">
    <citation type="submission" date="2019-05" db="EMBL/GenBank/DDBJ databases">
        <authorList>
            <person name="Lee S.D."/>
        </authorList>
    </citation>
    <scope>NUCLEOTIDE SEQUENCE [LARGE SCALE GENOMIC DNA]</scope>
    <source>
        <strain evidence="2 3">C5-26</strain>
    </source>
</reference>
<dbReference type="InterPro" id="IPR025668">
    <property type="entry name" value="Tnp_DDE_dom"/>
</dbReference>
<evidence type="ECO:0000313" key="2">
    <source>
        <dbReference type="EMBL" id="TWP31931.1"/>
    </source>
</evidence>
<dbReference type="Pfam" id="PF13701">
    <property type="entry name" value="DDE_Tnp_1_4"/>
    <property type="match status" value="1"/>
</dbReference>
<dbReference type="Proteomes" id="UP000320244">
    <property type="component" value="Unassembled WGS sequence"/>
</dbReference>
<dbReference type="OrthoDB" id="3254802at2"/>
<dbReference type="InterPro" id="IPR047960">
    <property type="entry name" value="Transpos_IS1380"/>
</dbReference>
<evidence type="ECO:0000313" key="3">
    <source>
        <dbReference type="Proteomes" id="UP000320244"/>
    </source>
</evidence>
<dbReference type="NCBIfam" id="NF033539">
    <property type="entry name" value="transpos_IS1380"/>
    <property type="match status" value="1"/>
</dbReference>
<reference evidence="2 3" key="2">
    <citation type="submission" date="2019-08" db="EMBL/GenBank/DDBJ databases">
        <title>Jejuicoccus antrihumi gen. nov., sp. nov., a new member of the family Dermacoccaceae isolated from a cave.</title>
        <authorList>
            <person name="Schumann P."/>
            <person name="Kim I.S."/>
        </authorList>
    </citation>
    <scope>NUCLEOTIDE SEQUENCE [LARGE SCALE GENOMIC DNA]</scope>
    <source>
        <strain evidence="2 3">C5-26</strain>
    </source>
</reference>
<protein>
    <submittedName>
        <fullName evidence="2">IS1380 family transposase</fullName>
    </submittedName>
</protein>
<sequence>MNNTTGLYPSVRVDTAPVAAAGSAGGVLLTKTVEVTGLGRFLREALGSWRKPTAVHDPAKVITDLAVTLALGGDCLADAAVIRAEGGLYGSVASEATISRTIATLANDADRVLAQVAAARKQARDQTWALAGGLAPNHAATAADPLIVDLDATLVTSHSEKEHAAPTFKRGFGFHPLCSFVDHGADGTGEALAIQLRPGNAGSNTVTDHIAVTRDALAAVPGINPTRPGRKVLIRTDGAGGTKDFLAWLTRRTVSYSIGWKLPEAMPDLYHQVPEQAWQDAVNADGDMRDGAGLVDLTDILAFHGHLRGWPPRMRVIVRRERPHPGAQLRFEDVDGYRLTAFATNTARGQLADLELRHRRRARCEDRIRISKQTGLMNLPLHGFDQNRIWCALVMLATDLIAWTQLLAFPNEDARRWEPKRLRLRVFSIPAALARHSRRILLHIKDTAPFADLVLAGHQRLVALTRPT</sequence>
<organism evidence="2 3">
    <name type="scientific">Leekyejoonella antrihumi</name>
    <dbReference type="NCBI Taxonomy" id="1660198"/>
    <lineage>
        <taxon>Bacteria</taxon>
        <taxon>Bacillati</taxon>
        <taxon>Actinomycetota</taxon>
        <taxon>Actinomycetes</taxon>
        <taxon>Micrococcales</taxon>
        <taxon>Dermacoccaceae</taxon>
        <taxon>Leekyejoonella</taxon>
    </lineage>
</organism>
<comment type="caution">
    <text evidence="2">The sequence shown here is derived from an EMBL/GenBank/DDBJ whole genome shotgun (WGS) entry which is preliminary data.</text>
</comment>
<proteinExistence type="predicted"/>
<accession>A0A563DPQ1</accession>